<gene>
    <name evidence="5" type="ORF">Vau01_054120</name>
</gene>
<accession>A0A8J4E1I0</accession>
<protein>
    <submittedName>
        <fullName evidence="5">Membrane protein</fullName>
    </submittedName>
</protein>
<sequence>MTTTLPSPTTGTTTSARAGASMAIVAMLCVQLGLAVSVGLIDRIGTGGAAWLRLAWAGVLLLILVRPRPSMFSRRGLLGSVALGVVTASVTMLFMAAVARLPLGTASALEFLGPLGVAIARGTGGRKVWPALAAVGVLLLTEPWHGGADLVGIACALGAACCWAGYILLTQFVGDEVSGVRGLGISMPVAGLVATAVAGPSAIGRMSWDLLLIGLGLAILLPVVPFLLEMLALQRLTTSAFGTLMALEPAFALAIGLIALHQVPGVAPVIGVAFVVAAGIGAERTGARKPDAERAGVRTPSAAVRTPSAERAAVRTPGAAVRTPGAERAGVPKPDVTGESAQISG</sequence>
<feature type="region of interest" description="Disordered" evidence="2">
    <location>
        <begin position="287"/>
        <end position="345"/>
    </location>
</feature>
<organism evidence="5 6">
    <name type="scientific">Virgisporangium aurantiacum</name>
    <dbReference type="NCBI Taxonomy" id="175570"/>
    <lineage>
        <taxon>Bacteria</taxon>
        <taxon>Bacillati</taxon>
        <taxon>Actinomycetota</taxon>
        <taxon>Actinomycetes</taxon>
        <taxon>Micromonosporales</taxon>
        <taxon>Micromonosporaceae</taxon>
        <taxon>Virgisporangium</taxon>
    </lineage>
</organism>
<evidence type="ECO:0000256" key="2">
    <source>
        <dbReference type="SAM" id="MobiDB-lite"/>
    </source>
</evidence>
<dbReference type="InterPro" id="IPR037185">
    <property type="entry name" value="EmrE-like"/>
</dbReference>
<dbReference type="SUPFAM" id="SSF103481">
    <property type="entry name" value="Multidrug resistance efflux transporter EmrE"/>
    <property type="match status" value="1"/>
</dbReference>
<keyword evidence="6" id="KW-1185">Reference proteome</keyword>
<feature type="transmembrane region" description="Helical" evidence="3">
    <location>
        <begin position="47"/>
        <end position="65"/>
    </location>
</feature>
<evidence type="ECO:0000259" key="4">
    <source>
        <dbReference type="Pfam" id="PF00892"/>
    </source>
</evidence>
<feature type="transmembrane region" description="Helical" evidence="3">
    <location>
        <begin position="210"/>
        <end position="228"/>
    </location>
</feature>
<dbReference type="Pfam" id="PF00892">
    <property type="entry name" value="EamA"/>
    <property type="match status" value="1"/>
</dbReference>
<reference evidence="5" key="1">
    <citation type="submission" date="2021-01" db="EMBL/GenBank/DDBJ databases">
        <title>Whole genome shotgun sequence of Virgisporangium aurantiacum NBRC 16421.</title>
        <authorList>
            <person name="Komaki H."/>
            <person name="Tamura T."/>
        </authorList>
    </citation>
    <scope>NUCLEOTIDE SEQUENCE</scope>
    <source>
        <strain evidence="5">NBRC 16421</strain>
    </source>
</reference>
<feature type="transmembrane region" description="Helical" evidence="3">
    <location>
        <begin position="150"/>
        <end position="170"/>
    </location>
</feature>
<feature type="transmembrane region" description="Helical" evidence="3">
    <location>
        <begin position="20"/>
        <end position="41"/>
    </location>
</feature>
<dbReference type="GO" id="GO:0016020">
    <property type="term" value="C:membrane"/>
    <property type="evidence" value="ECO:0007669"/>
    <property type="project" value="InterPro"/>
</dbReference>
<feature type="domain" description="EamA" evidence="4">
    <location>
        <begin position="151"/>
        <end position="278"/>
    </location>
</feature>
<comment type="similarity">
    <text evidence="1">Belongs to the EamA transporter family.</text>
</comment>
<evidence type="ECO:0000256" key="3">
    <source>
        <dbReference type="SAM" id="Phobius"/>
    </source>
</evidence>
<dbReference type="EMBL" id="BOPG01000033">
    <property type="protein sequence ID" value="GIJ57896.1"/>
    <property type="molecule type" value="Genomic_DNA"/>
</dbReference>
<dbReference type="InterPro" id="IPR000620">
    <property type="entry name" value="EamA_dom"/>
</dbReference>
<name>A0A8J4E1I0_9ACTN</name>
<proteinExistence type="inferred from homology"/>
<dbReference type="AlphaFoldDB" id="A0A8J4E1I0"/>
<keyword evidence="3" id="KW-0812">Transmembrane</keyword>
<dbReference type="RefSeq" id="WP_203997779.1">
    <property type="nucleotide sequence ID" value="NZ_BOPG01000033.1"/>
</dbReference>
<keyword evidence="3" id="KW-0472">Membrane</keyword>
<feature type="transmembrane region" description="Helical" evidence="3">
    <location>
        <begin position="265"/>
        <end position="282"/>
    </location>
</feature>
<feature type="transmembrane region" description="Helical" evidence="3">
    <location>
        <begin position="182"/>
        <end position="204"/>
    </location>
</feature>
<feature type="transmembrane region" description="Helical" evidence="3">
    <location>
        <begin position="77"/>
        <end position="99"/>
    </location>
</feature>
<evidence type="ECO:0000256" key="1">
    <source>
        <dbReference type="ARBA" id="ARBA00007362"/>
    </source>
</evidence>
<evidence type="ECO:0000313" key="6">
    <source>
        <dbReference type="Proteomes" id="UP000612585"/>
    </source>
</evidence>
<keyword evidence="3" id="KW-1133">Transmembrane helix</keyword>
<feature type="transmembrane region" description="Helical" evidence="3">
    <location>
        <begin position="240"/>
        <end position="259"/>
    </location>
</feature>
<feature type="compositionally biased region" description="Basic and acidic residues" evidence="2">
    <location>
        <begin position="287"/>
        <end position="296"/>
    </location>
</feature>
<dbReference type="Proteomes" id="UP000612585">
    <property type="component" value="Unassembled WGS sequence"/>
</dbReference>
<comment type="caution">
    <text evidence="5">The sequence shown here is derived from an EMBL/GenBank/DDBJ whole genome shotgun (WGS) entry which is preliminary data.</text>
</comment>
<evidence type="ECO:0000313" key="5">
    <source>
        <dbReference type="EMBL" id="GIJ57896.1"/>
    </source>
</evidence>